<dbReference type="AlphaFoldDB" id="A0A845UVM9"/>
<keyword evidence="2" id="KW-0732">Signal</keyword>
<dbReference type="GO" id="GO:0006508">
    <property type="term" value="P:proteolysis"/>
    <property type="evidence" value="ECO:0007669"/>
    <property type="project" value="InterPro"/>
</dbReference>
<gene>
    <name evidence="4" type="ORF">G3I74_02470</name>
</gene>
<dbReference type="Pfam" id="PF00326">
    <property type="entry name" value="Peptidase_S9"/>
    <property type="match status" value="1"/>
</dbReference>
<dbReference type="InterPro" id="IPR029058">
    <property type="entry name" value="AB_hydrolase_fold"/>
</dbReference>
<proteinExistence type="predicted"/>
<organism evidence="4 5">
    <name type="scientific">Wenzhouxiangella limi</name>
    <dbReference type="NCBI Taxonomy" id="2707351"/>
    <lineage>
        <taxon>Bacteria</taxon>
        <taxon>Pseudomonadati</taxon>
        <taxon>Pseudomonadota</taxon>
        <taxon>Gammaproteobacteria</taxon>
        <taxon>Chromatiales</taxon>
        <taxon>Wenzhouxiangellaceae</taxon>
        <taxon>Wenzhouxiangella</taxon>
    </lineage>
</organism>
<feature type="chain" id="PRO_5032788359" evidence="2">
    <location>
        <begin position="23"/>
        <end position="655"/>
    </location>
</feature>
<reference evidence="4 5" key="1">
    <citation type="submission" date="2020-02" db="EMBL/GenBank/DDBJ databases">
        <authorList>
            <person name="Zhang X.-Y."/>
        </authorList>
    </citation>
    <scope>NUCLEOTIDE SEQUENCE [LARGE SCALE GENOMIC DNA]</scope>
    <source>
        <strain evidence="4 5">C33</strain>
    </source>
</reference>
<evidence type="ECO:0000313" key="4">
    <source>
        <dbReference type="EMBL" id="NDY94594.1"/>
    </source>
</evidence>
<dbReference type="Proteomes" id="UP000484885">
    <property type="component" value="Unassembled WGS sequence"/>
</dbReference>
<name>A0A845UVM9_9GAMM</name>
<dbReference type="GO" id="GO:0004252">
    <property type="term" value="F:serine-type endopeptidase activity"/>
    <property type="evidence" value="ECO:0007669"/>
    <property type="project" value="TreeGrafter"/>
</dbReference>
<accession>A0A845UVM9</accession>
<dbReference type="Gene3D" id="3.40.50.1820">
    <property type="entry name" value="alpha/beta hydrolase"/>
    <property type="match status" value="1"/>
</dbReference>
<dbReference type="SUPFAM" id="SSF82171">
    <property type="entry name" value="DPP6 N-terminal domain-like"/>
    <property type="match status" value="1"/>
</dbReference>
<dbReference type="SUPFAM" id="SSF53474">
    <property type="entry name" value="alpha/beta-Hydrolases"/>
    <property type="match status" value="1"/>
</dbReference>
<dbReference type="RefSeq" id="WP_164209955.1">
    <property type="nucleotide sequence ID" value="NZ_JAAGSC010000031.1"/>
</dbReference>
<keyword evidence="1" id="KW-0378">Hydrolase</keyword>
<sequence length="655" mass="73310">MIPIRSALLGALLVALTHPALTETIPTRHFFDNAQVREMRIAPDGEHIAFTFESGSEVQLTVLDLESMQLTTAPFGFGDNQHVQDFWWASDTRVVMSVATVTGNLDTLQAGPRPLYAANIDGSRRQEIFGASNLAGYQVLHPLPDDPDHILIARYHLADEGEPSAMLLNVFDGRTRYLADSPDSRNVSAFIADNAGELRAAIEFIDAENFDEMEFNLFVKHDDQWRELQVDSERERPSITPLGFSADNQRMYFLSNHDMAENDRSGAFRYDFESGDLELLFRHPQVDVSGAIRGHDDEVLGVVSRFGPLTYAFFEDKAAEHPDARLLQQLARSFPENDVSLTSFSRDGKRAVLFVRGDRNPGEFFLFHTDKLQAEFLAATRPELPKERLSPMRALEIPARDGLNLHGLLTTPADAQQPLPLIVNVHGGPFGITDRWGFNPEAQFFAHHGYATLQVNFRGSGNRGEDFVRKGRRQWGQAMQNDVTDATRWAIEQGIADPERICIMGGSYGGYATLMGLITAPELYECGVGIVGVYDLVWFREGDGSDFSRGSDRQSRMAFERFMSSHVAASTDGLEAYSPVHLADHIEDEVFIVHGGSDVRVPVGHAERLRDALDARGKPYRWMLKQEEGHGFFDVDNRVELYDAVLAFFNDHIGE</sequence>
<feature type="signal peptide" evidence="2">
    <location>
        <begin position="1"/>
        <end position="22"/>
    </location>
</feature>
<keyword evidence="5" id="KW-1185">Reference proteome</keyword>
<dbReference type="EMBL" id="JAAGSC010000031">
    <property type="protein sequence ID" value="NDY94594.1"/>
    <property type="molecule type" value="Genomic_DNA"/>
</dbReference>
<comment type="caution">
    <text evidence="4">The sequence shown here is derived from an EMBL/GenBank/DDBJ whole genome shotgun (WGS) entry which is preliminary data.</text>
</comment>
<feature type="domain" description="Peptidase S9 prolyl oligopeptidase catalytic" evidence="3">
    <location>
        <begin position="436"/>
        <end position="654"/>
    </location>
</feature>
<evidence type="ECO:0000259" key="3">
    <source>
        <dbReference type="Pfam" id="PF00326"/>
    </source>
</evidence>
<dbReference type="InterPro" id="IPR001375">
    <property type="entry name" value="Peptidase_S9_cat"/>
</dbReference>
<dbReference type="PANTHER" id="PTHR42776:SF27">
    <property type="entry name" value="DIPEPTIDYL PEPTIDASE FAMILY MEMBER 6"/>
    <property type="match status" value="1"/>
</dbReference>
<evidence type="ECO:0000256" key="1">
    <source>
        <dbReference type="ARBA" id="ARBA00022801"/>
    </source>
</evidence>
<evidence type="ECO:0000256" key="2">
    <source>
        <dbReference type="SAM" id="SignalP"/>
    </source>
</evidence>
<evidence type="ECO:0000313" key="5">
    <source>
        <dbReference type="Proteomes" id="UP000484885"/>
    </source>
</evidence>
<dbReference type="PANTHER" id="PTHR42776">
    <property type="entry name" value="SERINE PEPTIDASE S9 FAMILY MEMBER"/>
    <property type="match status" value="1"/>
</dbReference>
<protein>
    <submittedName>
        <fullName evidence="4">S9 family peptidase</fullName>
    </submittedName>
</protein>